<dbReference type="Proteomes" id="UP000837857">
    <property type="component" value="Chromosome 24"/>
</dbReference>
<dbReference type="InterPro" id="IPR038765">
    <property type="entry name" value="Papain-like_cys_pep_sf"/>
</dbReference>
<feature type="non-terminal residue" evidence="9">
    <location>
        <position position="1"/>
    </location>
</feature>
<feature type="domain" description="Cathepsin propeptide inhibitor" evidence="8">
    <location>
        <begin position="216"/>
        <end position="271"/>
    </location>
</feature>
<evidence type="ECO:0000256" key="4">
    <source>
        <dbReference type="ARBA" id="ARBA00022807"/>
    </source>
</evidence>
<keyword evidence="10" id="KW-1185">Reference proteome</keyword>
<evidence type="ECO:0000256" key="6">
    <source>
        <dbReference type="ARBA" id="ARBA00023157"/>
    </source>
</evidence>
<evidence type="ECO:0000256" key="2">
    <source>
        <dbReference type="ARBA" id="ARBA00022670"/>
    </source>
</evidence>
<evidence type="ECO:0000259" key="8">
    <source>
        <dbReference type="SMART" id="SM00848"/>
    </source>
</evidence>
<sequence length="476" mass="54290">MDMRHLYQNIEKCLPFGASHQKYPTKNFALLNRYSAEENRSRIDFYDGTVRRYYQIDPDNDTLAVYQISPITTDAVTNEIICRSIGDDDESSIDNLPSVDDLVYQGNETLDGKVVQVWKSIEEEDDRNERTLYVYRDNRGFDVPVRYEDIQYNTWSKGMDKHTITNFYDFKTIVSPEDLDVGEVEECQDLGKLGENLKIDLDFLHPVFSRDVHRAFQSYKKHFNKKHREDEHWMRRAIFEENWKLVVAHNRKNLSYKLEVNKFADRLDEELGHLTATRPSPPGAVGTHPYPYSEEDLLAMVDQLPICYDMTFDGVLSRVKNQGSCGSCWAFATVAAVEGALARSNGGRVFDLSEQSLVDCAWGDNFGCGGGEINGAFKYVYTNGIPSEKNYGPYLQQDGFCKLENMSAVHNIRGFAKVPSLSETAMKAALYNFAPVTVVILASHHMMLYSTGVFYDIDCVEGEYNHDTHFHPGSSS</sequence>
<dbReference type="PANTHER" id="PTHR12411">
    <property type="entry name" value="CYSTEINE PROTEASE FAMILY C1-RELATED"/>
    <property type="match status" value="1"/>
</dbReference>
<keyword evidence="5" id="KW-0865">Zymogen</keyword>
<evidence type="ECO:0000259" key="7">
    <source>
        <dbReference type="SMART" id="SM00645"/>
    </source>
</evidence>
<evidence type="ECO:0000256" key="5">
    <source>
        <dbReference type="ARBA" id="ARBA00023145"/>
    </source>
</evidence>
<comment type="similarity">
    <text evidence="1">Belongs to the peptidase C1 family.</text>
</comment>
<keyword evidence="4" id="KW-0788">Thiol protease</keyword>
<keyword evidence="6" id="KW-1015">Disulfide bond</keyword>
<dbReference type="SMART" id="SM00848">
    <property type="entry name" value="Inhibitor_I29"/>
    <property type="match status" value="1"/>
</dbReference>
<dbReference type="InterPro" id="IPR000668">
    <property type="entry name" value="Peptidase_C1A_C"/>
</dbReference>
<dbReference type="Pfam" id="PF08246">
    <property type="entry name" value="Inhibitor_I29"/>
    <property type="match status" value="1"/>
</dbReference>
<protein>
    <submittedName>
        <fullName evidence="9">Uncharacterized protein</fullName>
    </submittedName>
</protein>
<proteinExistence type="inferred from homology"/>
<evidence type="ECO:0000256" key="1">
    <source>
        <dbReference type="ARBA" id="ARBA00008455"/>
    </source>
</evidence>
<evidence type="ECO:0000313" key="10">
    <source>
        <dbReference type="Proteomes" id="UP000837857"/>
    </source>
</evidence>
<evidence type="ECO:0000256" key="3">
    <source>
        <dbReference type="ARBA" id="ARBA00022801"/>
    </source>
</evidence>
<dbReference type="InterPro" id="IPR039417">
    <property type="entry name" value="Peptidase_C1A_papain-like"/>
</dbReference>
<dbReference type="Pfam" id="PF00112">
    <property type="entry name" value="Peptidase_C1"/>
    <property type="match status" value="1"/>
</dbReference>
<accession>A0ABN8IGU2</accession>
<name>A0ABN8IGU2_9NEOP</name>
<dbReference type="PROSITE" id="PS00139">
    <property type="entry name" value="THIOL_PROTEASE_CYS"/>
    <property type="match status" value="1"/>
</dbReference>
<dbReference type="InterPro" id="IPR013128">
    <property type="entry name" value="Peptidase_C1A"/>
</dbReference>
<dbReference type="SMART" id="SM00645">
    <property type="entry name" value="Pept_C1"/>
    <property type="match status" value="1"/>
</dbReference>
<dbReference type="InterPro" id="IPR000169">
    <property type="entry name" value="Pept_cys_AS"/>
</dbReference>
<dbReference type="CDD" id="cd02248">
    <property type="entry name" value="Peptidase_C1A"/>
    <property type="match status" value="1"/>
</dbReference>
<dbReference type="InterPro" id="IPR013201">
    <property type="entry name" value="Prot_inhib_I29"/>
</dbReference>
<dbReference type="Gene3D" id="3.90.70.10">
    <property type="entry name" value="Cysteine proteinases"/>
    <property type="match status" value="1"/>
</dbReference>
<reference evidence="9" key="1">
    <citation type="submission" date="2022-03" db="EMBL/GenBank/DDBJ databases">
        <authorList>
            <person name="Martin H S."/>
        </authorList>
    </citation>
    <scope>NUCLEOTIDE SEQUENCE</scope>
</reference>
<keyword evidence="3" id="KW-0378">Hydrolase</keyword>
<dbReference type="EMBL" id="OW152836">
    <property type="protein sequence ID" value="CAH2056893.1"/>
    <property type="molecule type" value="Genomic_DNA"/>
</dbReference>
<organism evidence="9 10">
    <name type="scientific">Iphiclides podalirius</name>
    <name type="common">scarce swallowtail</name>
    <dbReference type="NCBI Taxonomy" id="110791"/>
    <lineage>
        <taxon>Eukaryota</taxon>
        <taxon>Metazoa</taxon>
        <taxon>Ecdysozoa</taxon>
        <taxon>Arthropoda</taxon>
        <taxon>Hexapoda</taxon>
        <taxon>Insecta</taxon>
        <taxon>Pterygota</taxon>
        <taxon>Neoptera</taxon>
        <taxon>Endopterygota</taxon>
        <taxon>Lepidoptera</taxon>
        <taxon>Glossata</taxon>
        <taxon>Ditrysia</taxon>
        <taxon>Papilionoidea</taxon>
        <taxon>Papilionidae</taxon>
        <taxon>Papilioninae</taxon>
        <taxon>Iphiclides</taxon>
    </lineage>
</organism>
<gene>
    <name evidence="9" type="ORF">IPOD504_LOCUS9839</name>
</gene>
<dbReference type="SUPFAM" id="SSF54001">
    <property type="entry name" value="Cysteine proteinases"/>
    <property type="match status" value="1"/>
</dbReference>
<evidence type="ECO:0000313" key="9">
    <source>
        <dbReference type="EMBL" id="CAH2056893.1"/>
    </source>
</evidence>
<keyword evidence="2" id="KW-0645">Protease</keyword>
<feature type="domain" description="Peptidase C1A papain C-terminal" evidence="7">
    <location>
        <begin position="304"/>
        <end position="476"/>
    </location>
</feature>